<dbReference type="Proteomes" id="UP000476934">
    <property type="component" value="Unassembled WGS sequence"/>
</dbReference>
<gene>
    <name evidence="1" type="primary">fbpA</name>
    <name evidence="1" type="ORF">G4D61_14070</name>
</gene>
<dbReference type="AlphaFoldDB" id="A0A6M0P8M3"/>
<reference evidence="1 2" key="2">
    <citation type="submission" date="2020-03" db="EMBL/GenBank/DDBJ databases">
        <title>Bacillus aquiflavi sp. nov., isolated from yellow water of strong flavor Chinese baijiu in Yibin region of China.</title>
        <authorList>
            <person name="Xie J."/>
        </authorList>
    </citation>
    <scope>NUCLEOTIDE SEQUENCE [LARGE SCALE GENOMIC DNA]</scope>
    <source>
        <strain evidence="1 2">Gsoil 114</strain>
    </source>
</reference>
<dbReference type="RefSeq" id="WP_161783358.1">
    <property type="nucleotide sequence ID" value="NZ_JAAIWK010000025.1"/>
</dbReference>
<sequence length="49" mass="5938">MSELENVKKNFIDKLLENGIYKLKNKQLYELTIQDLEKMYDEVKDKRTS</sequence>
<dbReference type="InterPro" id="IPR025072">
    <property type="entry name" value="Fur_reg_FbpA"/>
</dbReference>
<name>A0A6M0P8M3_9BACI</name>
<dbReference type="EMBL" id="JAAIWK010000025">
    <property type="protein sequence ID" value="NEY21072.1"/>
    <property type="molecule type" value="Genomic_DNA"/>
</dbReference>
<accession>A0A6M0P8M3</accession>
<organism evidence="1 2">
    <name type="scientific">Heyndrickxia ginsengihumi</name>
    <dbReference type="NCBI Taxonomy" id="363870"/>
    <lineage>
        <taxon>Bacteria</taxon>
        <taxon>Bacillati</taxon>
        <taxon>Bacillota</taxon>
        <taxon>Bacilli</taxon>
        <taxon>Bacillales</taxon>
        <taxon>Bacillaceae</taxon>
        <taxon>Heyndrickxia</taxon>
    </lineage>
</organism>
<protein>
    <submittedName>
        <fullName evidence="1">Fur-regulated basic protein FbpA</fullName>
    </submittedName>
</protein>
<evidence type="ECO:0000313" key="2">
    <source>
        <dbReference type="Proteomes" id="UP000476934"/>
    </source>
</evidence>
<reference evidence="1 2" key="1">
    <citation type="submission" date="2020-02" db="EMBL/GenBank/DDBJ databases">
        <authorList>
            <person name="Feng H."/>
        </authorList>
    </citation>
    <scope>NUCLEOTIDE SEQUENCE [LARGE SCALE GENOMIC DNA]</scope>
    <source>
        <strain evidence="1 2">Gsoil 114</strain>
    </source>
</reference>
<dbReference type="Pfam" id="PF13076">
    <property type="entry name" value="Fur_reg_FbpA"/>
    <property type="match status" value="1"/>
</dbReference>
<proteinExistence type="predicted"/>
<comment type="caution">
    <text evidence="1">The sequence shown here is derived from an EMBL/GenBank/DDBJ whole genome shotgun (WGS) entry which is preliminary data.</text>
</comment>
<keyword evidence="2" id="KW-1185">Reference proteome</keyword>
<dbReference type="OrthoDB" id="2939900at2"/>
<evidence type="ECO:0000313" key="1">
    <source>
        <dbReference type="EMBL" id="NEY21072.1"/>
    </source>
</evidence>